<reference evidence="9 10" key="1">
    <citation type="submission" date="2019-03" db="EMBL/GenBank/DDBJ databases">
        <title>Sequencing 25 genomes of Wallemia mellicola.</title>
        <authorList>
            <person name="Gostincar C."/>
        </authorList>
    </citation>
    <scope>NUCLEOTIDE SEQUENCE [LARGE SCALE GENOMIC DNA]</scope>
    <source>
        <strain evidence="9 10">EXF-6152</strain>
    </source>
</reference>
<dbReference type="GO" id="GO:0046872">
    <property type="term" value="F:metal ion binding"/>
    <property type="evidence" value="ECO:0007669"/>
    <property type="project" value="UniProtKB-KW"/>
</dbReference>
<keyword evidence="2 6" id="KW-0479">Metal-binding</keyword>
<sequence length="636" mass="68858">MQFKFGVVDIAPTLATDEAIRGVYRLPYHPPLSNFLPSLSMLSTVNRWSNTIEVDMVVIERGVLEENILCRLSSMPFCSRCGDICKPGDKCKKCGGSAVSGQVKWPAESKKSDSWIRTYVKASNRKDVFTNHTEAPKKEHIECPSSPLLETADGTLTKLVGSVLSPETPLTHPFCESCAVRFAPNATLYIHPDDDAGSQRARAYCYHCFVAYFSKGTCVVCSKAVLGEVRVEGKYVETSAGIFHAKCFECDGCGVDLSKDPIVDLSGWPCCSGCFDGSVARAEARRKGGKQHRKTTSFDPAIRGLNNRLGLSVSPQTSPSRRSGRLSQLKTDMSAVSLNSTPEKEGSLASLADVASKTSKERRLSARDIVTGRSFEGVTKYASPPPSPPKKRDSIETFPRPSQVRSRSQSIDNTDICKSCRLEITTTIVRVPGEGVFHSACVKCAQCNTLLANEESDKMTVMKRPSDGKLVHVGCLPGGAMPASPNKSPLRATNVANDINTSRSVYKTPPKGVSKAPIHATLTPSPSTAVKPVPRTTKTPSPTKQQKSIWATRSSPFSSSAFGGMSSCPSCGDKLTLFECTPGPAGTKYHKKCLICRGCSKGLDSFAKVDFDGYVWCRGCFDTYVPKPRPMSYLSS</sequence>
<feature type="compositionally biased region" description="Low complexity" evidence="7">
    <location>
        <begin position="399"/>
        <end position="410"/>
    </location>
</feature>
<evidence type="ECO:0000256" key="6">
    <source>
        <dbReference type="PROSITE-ProRule" id="PRU00125"/>
    </source>
</evidence>
<dbReference type="GO" id="GO:0005634">
    <property type="term" value="C:nucleus"/>
    <property type="evidence" value="ECO:0007669"/>
    <property type="project" value="UniProtKB-SubCell"/>
</dbReference>
<feature type="region of interest" description="Disordered" evidence="7">
    <location>
        <begin position="502"/>
        <end position="547"/>
    </location>
</feature>
<dbReference type="InterPro" id="IPR001781">
    <property type="entry name" value="Znf_LIM"/>
</dbReference>
<accession>A0A4T0M239</accession>
<proteinExistence type="predicted"/>
<dbReference type="GO" id="GO:0030036">
    <property type="term" value="P:actin cytoskeleton organization"/>
    <property type="evidence" value="ECO:0007669"/>
    <property type="project" value="TreeGrafter"/>
</dbReference>
<dbReference type="PROSITE" id="PS00478">
    <property type="entry name" value="LIM_DOMAIN_1"/>
    <property type="match status" value="3"/>
</dbReference>
<dbReference type="SMART" id="SM00132">
    <property type="entry name" value="LIM"/>
    <property type="match status" value="3"/>
</dbReference>
<evidence type="ECO:0000256" key="1">
    <source>
        <dbReference type="ARBA" id="ARBA00004123"/>
    </source>
</evidence>
<dbReference type="AlphaFoldDB" id="A0A4T0M239"/>
<evidence type="ECO:0000313" key="10">
    <source>
        <dbReference type="Proteomes" id="UP000310685"/>
    </source>
</evidence>
<name>A0A4T0M239_9BASI</name>
<gene>
    <name evidence="9" type="ORF">E3Q22_03386</name>
</gene>
<evidence type="ECO:0000256" key="7">
    <source>
        <dbReference type="SAM" id="MobiDB-lite"/>
    </source>
</evidence>
<dbReference type="EMBL" id="SPRC01000042">
    <property type="protein sequence ID" value="TIB76700.1"/>
    <property type="molecule type" value="Genomic_DNA"/>
</dbReference>
<keyword evidence="5" id="KW-0539">Nucleus</keyword>
<feature type="domain" description="LIM zinc-binding" evidence="8">
    <location>
        <begin position="566"/>
        <end position="627"/>
    </location>
</feature>
<keyword evidence="4 6" id="KW-0862">Zinc</keyword>
<feature type="domain" description="LIM zinc-binding" evidence="8">
    <location>
        <begin position="216"/>
        <end position="281"/>
    </location>
</feature>
<comment type="caution">
    <text evidence="9">The sequence shown here is derived from an EMBL/GenBank/DDBJ whole genome shotgun (WGS) entry which is preliminary data.</text>
</comment>
<dbReference type="Proteomes" id="UP000310685">
    <property type="component" value="Unassembled WGS sequence"/>
</dbReference>
<feature type="compositionally biased region" description="Low complexity" evidence="7">
    <location>
        <begin position="530"/>
        <end position="547"/>
    </location>
</feature>
<evidence type="ECO:0000313" key="9">
    <source>
        <dbReference type="EMBL" id="TIB76700.1"/>
    </source>
</evidence>
<dbReference type="Gene3D" id="2.10.110.10">
    <property type="entry name" value="Cysteine Rich Protein"/>
    <property type="match status" value="3"/>
</dbReference>
<organism evidence="9 10">
    <name type="scientific">Wallemia mellicola</name>
    <dbReference type="NCBI Taxonomy" id="1708541"/>
    <lineage>
        <taxon>Eukaryota</taxon>
        <taxon>Fungi</taxon>
        <taxon>Dikarya</taxon>
        <taxon>Basidiomycota</taxon>
        <taxon>Wallemiomycotina</taxon>
        <taxon>Wallemiomycetes</taxon>
        <taxon>Wallemiales</taxon>
        <taxon>Wallemiaceae</taxon>
        <taxon>Wallemia</taxon>
    </lineage>
</organism>
<evidence type="ECO:0000259" key="8">
    <source>
        <dbReference type="PROSITE" id="PS50023"/>
    </source>
</evidence>
<evidence type="ECO:0000256" key="3">
    <source>
        <dbReference type="ARBA" id="ARBA00022737"/>
    </source>
</evidence>
<evidence type="ECO:0000256" key="4">
    <source>
        <dbReference type="ARBA" id="ARBA00022833"/>
    </source>
</evidence>
<protein>
    <recommendedName>
        <fullName evidence="8">LIM zinc-binding domain-containing protein</fullName>
    </recommendedName>
</protein>
<dbReference type="PANTHER" id="PTHR24215">
    <property type="entry name" value="RHO-GTPASE-ACTIVATING PROTEIN LRG1"/>
    <property type="match status" value="1"/>
</dbReference>
<dbReference type="CDD" id="cd08368">
    <property type="entry name" value="LIM"/>
    <property type="match status" value="2"/>
</dbReference>
<dbReference type="PROSITE" id="PS50023">
    <property type="entry name" value="LIM_DOMAIN_2"/>
    <property type="match status" value="2"/>
</dbReference>
<keyword evidence="3" id="KW-0677">Repeat</keyword>
<feature type="compositionally biased region" description="Polar residues" evidence="7">
    <location>
        <begin position="313"/>
        <end position="341"/>
    </location>
</feature>
<comment type="subcellular location">
    <subcellularLocation>
        <location evidence="1">Nucleus</location>
    </subcellularLocation>
</comment>
<evidence type="ECO:0000256" key="2">
    <source>
        <dbReference type="ARBA" id="ARBA00022723"/>
    </source>
</evidence>
<evidence type="ECO:0000256" key="5">
    <source>
        <dbReference type="ARBA" id="ARBA00023242"/>
    </source>
</evidence>
<dbReference type="GO" id="GO:0005737">
    <property type="term" value="C:cytoplasm"/>
    <property type="evidence" value="ECO:0007669"/>
    <property type="project" value="TreeGrafter"/>
</dbReference>
<dbReference type="PANTHER" id="PTHR24215:SF35">
    <property type="entry name" value="MUSCLE LIM PROTEIN MLP84B"/>
    <property type="match status" value="1"/>
</dbReference>
<feature type="region of interest" description="Disordered" evidence="7">
    <location>
        <begin position="376"/>
        <end position="410"/>
    </location>
</feature>
<feature type="region of interest" description="Disordered" evidence="7">
    <location>
        <begin position="309"/>
        <end position="364"/>
    </location>
</feature>
<dbReference type="GO" id="GO:0030695">
    <property type="term" value="F:GTPase regulator activity"/>
    <property type="evidence" value="ECO:0007669"/>
    <property type="project" value="UniProtKB-ARBA"/>
</dbReference>
<keyword evidence="6" id="KW-0440">LIM domain</keyword>